<accession>A0A0F9WRX9</accession>
<evidence type="ECO:0000313" key="1">
    <source>
        <dbReference type="EMBL" id="KKN81528.1"/>
    </source>
</evidence>
<proteinExistence type="predicted"/>
<comment type="caution">
    <text evidence="1">The sequence shown here is derived from an EMBL/GenBank/DDBJ whole genome shotgun (WGS) entry which is preliminary data.</text>
</comment>
<dbReference type="EMBL" id="LAZR01000213">
    <property type="protein sequence ID" value="KKN81528.1"/>
    <property type="molecule type" value="Genomic_DNA"/>
</dbReference>
<protein>
    <submittedName>
        <fullName evidence="1">Uncharacterized protein</fullName>
    </submittedName>
</protein>
<dbReference type="AlphaFoldDB" id="A0A0F9WRX9"/>
<gene>
    <name evidence="1" type="ORF">LCGC14_0317870</name>
</gene>
<sequence>MKKEMFEKKVMRLLAVTRTMDSIKRGIEGGLHGMLHAQEMTLNGKMDDRLIRAISQATREAIAKYSEEMCAAIGTEIAAGCAEIMSEILVDQVIEMYESPVMQEYLDISPALFEAVIPKTEEINIMFVPKINEYVSRRIDELMA</sequence>
<reference evidence="1" key="1">
    <citation type="journal article" date="2015" name="Nature">
        <title>Complex archaea that bridge the gap between prokaryotes and eukaryotes.</title>
        <authorList>
            <person name="Spang A."/>
            <person name="Saw J.H."/>
            <person name="Jorgensen S.L."/>
            <person name="Zaremba-Niedzwiedzka K."/>
            <person name="Martijn J."/>
            <person name="Lind A.E."/>
            <person name="van Eijk R."/>
            <person name="Schleper C."/>
            <person name="Guy L."/>
            <person name="Ettema T.J."/>
        </authorList>
    </citation>
    <scope>NUCLEOTIDE SEQUENCE</scope>
</reference>
<name>A0A0F9WRX9_9ZZZZ</name>
<organism evidence="1">
    <name type="scientific">marine sediment metagenome</name>
    <dbReference type="NCBI Taxonomy" id="412755"/>
    <lineage>
        <taxon>unclassified sequences</taxon>
        <taxon>metagenomes</taxon>
        <taxon>ecological metagenomes</taxon>
    </lineage>
</organism>